<protein>
    <recommendedName>
        <fullName evidence="1">DUF4333 domain-containing protein</fullName>
    </recommendedName>
</protein>
<evidence type="ECO:0000313" key="3">
    <source>
        <dbReference type="Proteomes" id="UP000193866"/>
    </source>
</evidence>
<feature type="domain" description="DUF4333" evidence="1">
    <location>
        <begin position="19"/>
        <end position="83"/>
    </location>
</feature>
<dbReference type="AlphaFoldDB" id="A0A1X1Y6T3"/>
<dbReference type="InterPro" id="IPR025637">
    <property type="entry name" value="DUF4333"/>
</dbReference>
<evidence type="ECO:0000259" key="1">
    <source>
        <dbReference type="Pfam" id="PF14230"/>
    </source>
</evidence>
<dbReference type="EMBL" id="LQPG01000057">
    <property type="protein sequence ID" value="ORW06766.1"/>
    <property type="molecule type" value="Genomic_DNA"/>
</dbReference>
<reference evidence="2 3" key="1">
    <citation type="submission" date="2016-01" db="EMBL/GenBank/DDBJ databases">
        <title>The new phylogeny of the genus Mycobacterium.</title>
        <authorList>
            <person name="Tarcisio F."/>
            <person name="Conor M."/>
            <person name="Antonella G."/>
            <person name="Elisabetta G."/>
            <person name="Giulia F.S."/>
            <person name="Sara T."/>
            <person name="Anna F."/>
            <person name="Clotilde B."/>
            <person name="Roberto B."/>
            <person name="Veronica D.S."/>
            <person name="Fabio R."/>
            <person name="Monica P."/>
            <person name="Olivier J."/>
            <person name="Enrico T."/>
            <person name="Nicola S."/>
        </authorList>
    </citation>
    <scope>NUCLEOTIDE SEQUENCE [LARGE SCALE GENOMIC DNA]</scope>
    <source>
        <strain evidence="2 3">DSM 45394</strain>
    </source>
</reference>
<comment type="caution">
    <text evidence="2">The sequence shown here is derived from an EMBL/GenBank/DDBJ whole genome shotgun (WGS) entry which is preliminary data.</text>
</comment>
<organism evidence="2 3">
    <name type="scientific">Mycolicibacter longobardus</name>
    <dbReference type="NCBI Taxonomy" id="1108812"/>
    <lineage>
        <taxon>Bacteria</taxon>
        <taxon>Bacillati</taxon>
        <taxon>Actinomycetota</taxon>
        <taxon>Actinomycetes</taxon>
        <taxon>Mycobacteriales</taxon>
        <taxon>Mycobacteriaceae</taxon>
        <taxon>Mycolicibacter</taxon>
    </lineage>
</organism>
<dbReference type="Pfam" id="PF14230">
    <property type="entry name" value="DUF4333"/>
    <property type="match status" value="1"/>
</dbReference>
<dbReference type="STRING" id="1108812.AWC16_00910"/>
<dbReference type="OrthoDB" id="5244388at2"/>
<proteinExistence type="predicted"/>
<keyword evidence="3" id="KW-1185">Reference proteome</keyword>
<sequence>MLLLAPVLASCHFSFSAGGPDYKKLENAITSELNESYKPLNHQVKSVDCPRQNPAPKAGDTFICKADLDGNPVRVKVTATDEQNVNFSTMDTVYDLSLTAQDLARDISADRRFAVTVTCGEGLKVVEIGQSFTCIAADRRGDTRTVKVTAGAVGTPDRWELLR</sequence>
<name>A0A1X1Y6T3_9MYCO</name>
<gene>
    <name evidence="2" type="ORF">AWC16_00910</name>
</gene>
<dbReference type="Proteomes" id="UP000193866">
    <property type="component" value="Unassembled WGS sequence"/>
</dbReference>
<accession>A0A1X1Y6T3</accession>
<evidence type="ECO:0000313" key="2">
    <source>
        <dbReference type="EMBL" id="ORW06766.1"/>
    </source>
</evidence>